<evidence type="ECO:0000313" key="4">
    <source>
        <dbReference type="EMBL" id="SEM51047.1"/>
    </source>
</evidence>
<accession>A0AAX2E9V0</accession>
<protein>
    <submittedName>
        <fullName evidence="4">Polyisoprenoid-binding protein YceI</fullName>
    </submittedName>
</protein>
<sequence length="175" mass="19024">MAVLKLDKAHSGIAFTVKHMMVSKAKGKFEDFDVQFSGDLNNLDNASVTATIQAATINTGNADRDGHLQSGDFFDAANHPAMTFKSKSIKKVSDDEFEITGDFTIKDVTNEETFKVEYNGTSKNPMDGSTIAGFEVEGKINREAYGLTYNAALETGGVLIGKDVKFTADFEFVVE</sequence>
<organism evidence="3 5">
    <name type="scientific">Terribacillus saccharophilus</name>
    <dbReference type="NCBI Taxonomy" id="361277"/>
    <lineage>
        <taxon>Bacteria</taxon>
        <taxon>Bacillati</taxon>
        <taxon>Bacillota</taxon>
        <taxon>Bacilli</taxon>
        <taxon>Bacillales</taxon>
        <taxon>Bacillaceae</taxon>
        <taxon>Terribacillus</taxon>
    </lineage>
</organism>
<dbReference type="InterPro" id="IPR007372">
    <property type="entry name" value="Lipid/polyisoprenoid-bd_YceI"/>
</dbReference>
<dbReference type="Pfam" id="PF04264">
    <property type="entry name" value="YceI"/>
    <property type="match status" value="1"/>
</dbReference>
<gene>
    <name evidence="3" type="ORF">GZ22_09955</name>
    <name evidence="4" type="ORF">SAMN04489762_0257</name>
</gene>
<dbReference type="EMBL" id="FOCD01000001">
    <property type="protein sequence ID" value="SEM51047.1"/>
    <property type="molecule type" value="Genomic_DNA"/>
</dbReference>
<dbReference type="EMBL" id="CP008876">
    <property type="protein sequence ID" value="AIF66934.1"/>
    <property type="molecule type" value="Genomic_DNA"/>
</dbReference>
<evidence type="ECO:0000313" key="6">
    <source>
        <dbReference type="Proteomes" id="UP000199735"/>
    </source>
</evidence>
<dbReference type="OrthoDB" id="9811006at2"/>
<dbReference type="SMART" id="SM00867">
    <property type="entry name" value="YceI"/>
    <property type="match status" value="1"/>
</dbReference>
<dbReference type="SUPFAM" id="SSF101874">
    <property type="entry name" value="YceI-like"/>
    <property type="match status" value="1"/>
</dbReference>
<dbReference type="AlphaFoldDB" id="A0A075LKR5"/>
<accession>A0A075LKR5</accession>
<reference evidence="3 5" key="1">
    <citation type="submission" date="2014-07" db="EMBL/GenBank/DDBJ databases">
        <title>Complete genome sequence of a moderately halophilic bacterium Terribacillus aidingensis MP602, isolated from Cryptomeria fortunei in Tianmu mountain in China.</title>
        <authorList>
            <person name="Wang Y."/>
            <person name="Lu P."/>
            <person name="Zhang L."/>
        </authorList>
    </citation>
    <scope>NUCLEOTIDE SEQUENCE [LARGE SCALE GENOMIC DNA]</scope>
    <source>
        <strain evidence="3 5">MP602</strain>
    </source>
</reference>
<evidence type="ECO:0000259" key="2">
    <source>
        <dbReference type="SMART" id="SM00867"/>
    </source>
</evidence>
<dbReference type="PANTHER" id="PTHR34406">
    <property type="entry name" value="PROTEIN YCEI"/>
    <property type="match status" value="1"/>
</dbReference>
<reference evidence="4 6" key="2">
    <citation type="submission" date="2016-10" db="EMBL/GenBank/DDBJ databases">
        <authorList>
            <person name="Varghese N."/>
            <person name="Submissions S."/>
        </authorList>
    </citation>
    <scope>NUCLEOTIDE SEQUENCE [LARGE SCALE GENOMIC DNA]</scope>
    <source>
        <strain evidence="4 6">DSM 21619</strain>
    </source>
</reference>
<evidence type="ECO:0000256" key="1">
    <source>
        <dbReference type="ARBA" id="ARBA00008812"/>
    </source>
</evidence>
<dbReference type="HOGENOM" id="CLU_071003_3_0_9"/>
<dbReference type="Proteomes" id="UP000199735">
    <property type="component" value="Unassembled WGS sequence"/>
</dbReference>
<dbReference type="InterPro" id="IPR036761">
    <property type="entry name" value="TTHA0802/YceI-like_sf"/>
</dbReference>
<dbReference type="KEGG" id="tap:GZ22_09955"/>
<evidence type="ECO:0000313" key="3">
    <source>
        <dbReference type="EMBL" id="AIF66934.1"/>
    </source>
</evidence>
<dbReference type="PANTHER" id="PTHR34406:SF1">
    <property type="entry name" value="PROTEIN YCEI"/>
    <property type="match status" value="1"/>
</dbReference>
<name>A0A075LKR5_9BACI</name>
<proteinExistence type="inferred from homology"/>
<dbReference type="Proteomes" id="UP000027980">
    <property type="component" value="Chromosome"/>
</dbReference>
<evidence type="ECO:0000313" key="5">
    <source>
        <dbReference type="Proteomes" id="UP000027980"/>
    </source>
</evidence>
<comment type="similarity">
    <text evidence="1">Belongs to the UPF0312 family.</text>
</comment>
<dbReference type="GeneID" id="34220513"/>
<dbReference type="RefSeq" id="WP_038561693.1">
    <property type="nucleotide sequence ID" value="NZ_CP008876.1"/>
</dbReference>
<dbReference type="Gene3D" id="2.40.128.110">
    <property type="entry name" value="Lipid/polyisoprenoid-binding, YceI-like"/>
    <property type="match status" value="1"/>
</dbReference>
<feature type="domain" description="Lipid/polyisoprenoid-binding YceI-like" evidence="2">
    <location>
        <begin position="3"/>
        <end position="173"/>
    </location>
</feature>